<dbReference type="EMBL" id="JAYKXN010000003">
    <property type="protein sequence ID" value="KAK7301666.1"/>
    <property type="molecule type" value="Genomic_DNA"/>
</dbReference>
<reference evidence="2 3" key="1">
    <citation type="submission" date="2024-01" db="EMBL/GenBank/DDBJ databases">
        <title>The genomes of 5 underutilized Papilionoideae crops provide insights into root nodulation and disease resistance.</title>
        <authorList>
            <person name="Yuan L."/>
        </authorList>
    </citation>
    <scope>NUCLEOTIDE SEQUENCE [LARGE SCALE GENOMIC DNA]</scope>
    <source>
        <strain evidence="2">LY-2023</strain>
        <tissue evidence="2">Leaf</tissue>
    </source>
</reference>
<accession>A0AAN9JP40</accession>
<dbReference type="PANTHER" id="PTHR37175">
    <property type="entry name" value="BNAA08G28800D PROTEIN"/>
    <property type="match status" value="1"/>
</dbReference>
<sequence length="139" mass="15558">MNDGIYFTQENGNGSDSDKNSDQAPEYYQPISAADYNGSSDGDHGDDFQQVANDYIMHGMTQNGISSMDLNESVEQKSSDEEEEGEEEERTREESERAITENENQRNTPLTAENTIRVMEAMHVVSFAVVPPDWANEVP</sequence>
<name>A0AAN9JP40_CLITE</name>
<dbReference type="Proteomes" id="UP001359559">
    <property type="component" value="Unassembled WGS sequence"/>
</dbReference>
<comment type="caution">
    <text evidence="2">The sequence shown here is derived from an EMBL/GenBank/DDBJ whole genome shotgun (WGS) entry which is preliminary data.</text>
</comment>
<dbReference type="AlphaFoldDB" id="A0AAN9JP40"/>
<keyword evidence="3" id="KW-1185">Reference proteome</keyword>
<gene>
    <name evidence="2" type="ORF">RJT34_12537</name>
</gene>
<evidence type="ECO:0000313" key="3">
    <source>
        <dbReference type="Proteomes" id="UP001359559"/>
    </source>
</evidence>
<feature type="compositionally biased region" description="Polar residues" evidence="1">
    <location>
        <begin position="60"/>
        <end position="70"/>
    </location>
</feature>
<feature type="region of interest" description="Disordered" evidence="1">
    <location>
        <begin position="1"/>
        <end position="113"/>
    </location>
</feature>
<evidence type="ECO:0000256" key="1">
    <source>
        <dbReference type="SAM" id="MobiDB-lite"/>
    </source>
</evidence>
<protein>
    <submittedName>
        <fullName evidence="2">Uncharacterized protein</fullName>
    </submittedName>
</protein>
<proteinExistence type="predicted"/>
<dbReference type="PANTHER" id="PTHR37175:SF1">
    <property type="entry name" value="CONSTANS-LIKE PROTEIN-RELATED"/>
    <property type="match status" value="1"/>
</dbReference>
<evidence type="ECO:0000313" key="2">
    <source>
        <dbReference type="EMBL" id="KAK7301666.1"/>
    </source>
</evidence>
<feature type="compositionally biased region" description="Basic and acidic residues" evidence="1">
    <location>
        <begin position="89"/>
        <end position="104"/>
    </location>
</feature>
<organism evidence="2 3">
    <name type="scientific">Clitoria ternatea</name>
    <name type="common">Butterfly pea</name>
    <dbReference type="NCBI Taxonomy" id="43366"/>
    <lineage>
        <taxon>Eukaryota</taxon>
        <taxon>Viridiplantae</taxon>
        <taxon>Streptophyta</taxon>
        <taxon>Embryophyta</taxon>
        <taxon>Tracheophyta</taxon>
        <taxon>Spermatophyta</taxon>
        <taxon>Magnoliopsida</taxon>
        <taxon>eudicotyledons</taxon>
        <taxon>Gunneridae</taxon>
        <taxon>Pentapetalae</taxon>
        <taxon>rosids</taxon>
        <taxon>fabids</taxon>
        <taxon>Fabales</taxon>
        <taxon>Fabaceae</taxon>
        <taxon>Papilionoideae</taxon>
        <taxon>50 kb inversion clade</taxon>
        <taxon>NPAAA clade</taxon>
        <taxon>indigoferoid/millettioid clade</taxon>
        <taxon>Phaseoleae</taxon>
        <taxon>Clitoria</taxon>
    </lineage>
</organism>